<dbReference type="Pfam" id="PF12323">
    <property type="entry name" value="HTH_OrfB_IS605"/>
    <property type="match status" value="1"/>
</dbReference>
<evidence type="ECO:0000259" key="2">
    <source>
        <dbReference type="Pfam" id="PF12323"/>
    </source>
</evidence>
<keyword evidence="1" id="KW-0812">Transmembrane</keyword>
<sequence>MVYVPFYNPPQYIPLTYISIKYILLVYIKGGEKSMIVNKAYKFRLYPNKEQQIVINKTFGCSRFVLFFSKMG</sequence>
<feature type="transmembrane region" description="Helical" evidence="1">
    <location>
        <begin position="12"/>
        <end position="28"/>
    </location>
</feature>
<name>A0A679FMY3_9BACL</name>
<reference evidence="4" key="1">
    <citation type="journal article" date="2020" name="Microbiol. Resour. Announc.">
        <title>Complete Genome Sequence of Geobacillus sp. Strain E55-1, Isolated from Mine Geyser in Japan.</title>
        <authorList>
            <person name="Miyazaki K."/>
            <person name="Hase E."/>
            <person name="Tokito N."/>
        </authorList>
    </citation>
    <scope>NUCLEOTIDE SEQUENCE [LARGE SCALE GENOMIC DNA]</scope>
    <source>
        <strain evidence="4">E55-1</strain>
    </source>
</reference>
<dbReference type="AlphaFoldDB" id="A0A679FMY3"/>
<dbReference type="Proteomes" id="UP000501421">
    <property type="component" value="Chromosome"/>
</dbReference>
<keyword evidence="1" id="KW-1133">Transmembrane helix</keyword>
<dbReference type="EMBL" id="AP022557">
    <property type="protein sequence ID" value="BBW97363.1"/>
    <property type="molecule type" value="Genomic_DNA"/>
</dbReference>
<evidence type="ECO:0000313" key="4">
    <source>
        <dbReference type="Proteomes" id="UP000501421"/>
    </source>
</evidence>
<proteinExistence type="predicted"/>
<accession>A0A679FMY3</accession>
<feature type="domain" description="Transposase putative helix-turn-helix" evidence="2">
    <location>
        <begin position="35"/>
        <end position="65"/>
    </location>
</feature>
<protein>
    <recommendedName>
        <fullName evidence="2">Transposase putative helix-turn-helix domain-containing protein</fullName>
    </recommendedName>
</protein>
<evidence type="ECO:0000313" key="3">
    <source>
        <dbReference type="EMBL" id="BBW97363.1"/>
    </source>
</evidence>
<dbReference type="InterPro" id="IPR021027">
    <property type="entry name" value="Transposase_put_HTH"/>
</dbReference>
<keyword evidence="4" id="KW-1185">Reference proteome</keyword>
<evidence type="ECO:0000256" key="1">
    <source>
        <dbReference type="SAM" id="Phobius"/>
    </source>
</evidence>
<gene>
    <name evidence="3" type="ORF">GsuE55_21960</name>
</gene>
<keyword evidence="1" id="KW-0472">Membrane</keyword>
<organism evidence="3 4">
    <name type="scientific">Geobacillus subterraneus</name>
    <dbReference type="NCBI Taxonomy" id="129338"/>
    <lineage>
        <taxon>Bacteria</taxon>
        <taxon>Bacillati</taxon>
        <taxon>Bacillota</taxon>
        <taxon>Bacilli</taxon>
        <taxon>Bacillales</taxon>
        <taxon>Anoxybacillaceae</taxon>
        <taxon>Geobacillus</taxon>
    </lineage>
</organism>